<dbReference type="SUPFAM" id="SSF109604">
    <property type="entry name" value="HD-domain/PDEase-like"/>
    <property type="match status" value="1"/>
</dbReference>
<dbReference type="InterPro" id="IPR000014">
    <property type="entry name" value="PAS"/>
</dbReference>
<feature type="transmembrane region" description="Helical" evidence="1">
    <location>
        <begin position="348"/>
        <end position="370"/>
    </location>
</feature>
<evidence type="ECO:0000313" key="6">
    <source>
        <dbReference type="EMBL" id="SNY30117.1"/>
    </source>
</evidence>
<dbReference type="SMART" id="SM00471">
    <property type="entry name" value="HDc"/>
    <property type="match status" value="1"/>
</dbReference>
<dbReference type="Pfam" id="PF13487">
    <property type="entry name" value="HD_5"/>
    <property type="match status" value="1"/>
</dbReference>
<feature type="domain" description="PAS" evidence="3">
    <location>
        <begin position="382"/>
        <end position="434"/>
    </location>
</feature>
<dbReference type="NCBIfam" id="TIGR00254">
    <property type="entry name" value="GGDEF"/>
    <property type="match status" value="1"/>
</dbReference>
<evidence type="ECO:0000259" key="4">
    <source>
        <dbReference type="PROSITE" id="PS50887"/>
    </source>
</evidence>
<keyword evidence="2" id="KW-0732">Signal</keyword>
<dbReference type="CDD" id="cd00130">
    <property type="entry name" value="PAS"/>
    <property type="match status" value="1"/>
</dbReference>
<dbReference type="InterPro" id="IPR013767">
    <property type="entry name" value="PAS_fold"/>
</dbReference>
<evidence type="ECO:0000256" key="1">
    <source>
        <dbReference type="SAM" id="Phobius"/>
    </source>
</evidence>
<accession>A0A285H2X1</accession>
<dbReference type="AlphaFoldDB" id="A0A285H2X1"/>
<evidence type="ECO:0000313" key="7">
    <source>
        <dbReference type="Proteomes" id="UP000219573"/>
    </source>
</evidence>
<feature type="signal peptide" evidence="2">
    <location>
        <begin position="1"/>
        <end position="30"/>
    </location>
</feature>
<keyword evidence="7" id="KW-1185">Reference proteome</keyword>
<feature type="domain" description="HD-GYP" evidence="5">
    <location>
        <begin position="657"/>
        <end position="855"/>
    </location>
</feature>
<organism evidence="6 7">
    <name type="scientific">Orenia metallireducens</name>
    <dbReference type="NCBI Taxonomy" id="1413210"/>
    <lineage>
        <taxon>Bacteria</taxon>
        <taxon>Bacillati</taxon>
        <taxon>Bacillota</taxon>
        <taxon>Clostridia</taxon>
        <taxon>Halanaerobiales</taxon>
        <taxon>Halobacteroidaceae</taxon>
        <taxon>Orenia</taxon>
    </lineage>
</organism>
<proteinExistence type="predicted"/>
<dbReference type="STRING" id="1413210.U472_07910"/>
<dbReference type="PROSITE" id="PS51832">
    <property type="entry name" value="HD_GYP"/>
    <property type="match status" value="1"/>
</dbReference>
<keyword evidence="1" id="KW-0812">Transmembrane</keyword>
<protein>
    <submittedName>
        <fullName evidence="6">PAS domain S-box-containing protein/diguanylate cyclase (GGDEF) domain-containing protein</fullName>
    </submittedName>
</protein>
<dbReference type="SUPFAM" id="SSF55073">
    <property type="entry name" value="Nucleotide cyclase"/>
    <property type="match status" value="1"/>
</dbReference>
<dbReference type="PANTHER" id="PTHR45228:SF1">
    <property type="entry name" value="CYCLIC DI-GMP PHOSPHODIESTERASE TM_0186"/>
    <property type="match status" value="1"/>
</dbReference>
<dbReference type="InterPro" id="IPR003607">
    <property type="entry name" value="HD/PDEase_dom"/>
</dbReference>
<dbReference type="InterPro" id="IPR000160">
    <property type="entry name" value="GGDEF_dom"/>
</dbReference>
<keyword evidence="1" id="KW-1133">Transmembrane helix</keyword>
<dbReference type="PROSITE" id="PS50112">
    <property type="entry name" value="PAS"/>
    <property type="match status" value="1"/>
</dbReference>
<evidence type="ECO:0000259" key="5">
    <source>
        <dbReference type="PROSITE" id="PS51832"/>
    </source>
</evidence>
<dbReference type="EMBL" id="OBDZ01000013">
    <property type="protein sequence ID" value="SNY30117.1"/>
    <property type="molecule type" value="Genomic_DNA"/>
</dbReference>
<dbReference type="InterPro" id="IPR052020">
    <property type="entry name" value="Cyclic_di-GMP/3'3'-cGAMP_PDE"/>
</dbReference>
<dbReference type="CDD" id="cd01949">
    <property type="entry name" value="GGDEF"/>
    <property type="match status" value="1"/>
</dbReference>
<name>A0A285H2X1_9FIRM</name>
<dbReference type="Gene3D" id="3.30.450.20">
    <property type="entry name" value="PAS domain"/>
    <property type="match status" value="1"/>
</dbReference>
<dbReference type="Gene3D" id="1.10.3210.10">
    <property type="entry name" value="Hypothetical protein af1432"/>
    <property type="match status" value="1"/>
</dbReference>
<dbReference type="InterPro" id="IPR037522">
    <property type="entry name" value="HD_GYP_dom"/>
</dbReference>
<dbReference type="SMART" id="SM00267">
    <property type="entry name" value="GGDEF"/>
    <property type="match status" value="1"/>
</dbReference>
<dbReference type="SMART" id="SM00091">
    <property type="entry name" value="PAS"/>
    <property type="match status" value="1"/>
</dbReference>
<dbReference type="Gene3D" id="3.30.70.270">
    <property type="match status" value="1"/>
</dbReference>
<dbReference type="PANTHER" id="PTHR45228">
    <property type="entry name" value="CYCLIC DI-GMP PHOSPHODIESTERASE TM_0186-RELATED"/>
    <property type="match status" value="1"/>
</dbReference>
<dbReference type="OrthoDB" id="9804747at2"/>
<dbReference type="Proteomes" id="UP000219573">
    <property type="component" value="Unassembled WGS sequence"/>
</dbReference>
<dbReference type="Pfam" id="PF00989">
    <property type="entry name" value="PAS"/>
    <property type="match status" value="1"/>
</dbReference>
<dbReference type="RefSeq" id="WP_097017970.1">
    <property type="nucleotide sequence ID" value="NZ_OBDZ01000013.1"/>
</dbReference>
<dbReference type="Pfam" id="PF00990">
    <property type="entry name" value="GGDEF"/>
    <property type="match status" value="1"/>
</dbReference>
<dbReference type="InterPro" id="IPR029787">
    <property type="entry name" value="Nucleotide_cyclase"/>
</dbReference>
<evidence type="ECO:0000259" key="3">
    <source>
        <dbReference type="PROSITE" id="PS50112"/>
    </source>
</evidence>
<keyword evidence="1" id="KW-0472">Membrane</keyword>
<sequence length="855" mass="98144">MRIKFYKNRFILITMLILSILLFNPANSQANEDEDMKNILIIHSYYPEFGWTANIDKGIRSILGADAENINLHTEYLDTKRIIDKEHINNIYRLFKHKFKDAKFDLIISSDDDALKFLLEYQDDLFPDTPVVFCGISDLNNYSFEDRENFSGIEEELDMESTIKAALKLHPKINKIVAITDGTTTGITNLEMLKDAMANIPASISLVSYKLSYLTQAKEIARKIDNNSIIIWLASIKYESGNLISLTEATELISKYTARPIYSFWDVFPGHGVLGGKISSGYQQGRISADIALSILKGEESAIEEGANKFMFDYYELKRFNIDSARLPEGSVIVNRPYSFYNENKRKVLATLAFIIFLTMIICFLLINIFRRQLAEKELKESRNKYRTLFQATGTASCILEKDTTISLVNNKMEEILGYSKEEMEGKMKLLELIMDHKSLTRILNYHCQRRQDEDNTPERYELDIIDNYGMQRTVIIQAKLISGSKKSIVSLIDITERKKAEEKIKYMSYHDSLTGLYNRKFYEEELKRLDVERKLPLSIIVGDANGLKLTNDVFGHEAGDELLKEIADILRNATREEDIIARWGGDEFGIILAETGEEVAQSIIKRIKKGCESSDFEPIIPQIALGSATKVVQKEAIEEVYRKAENRMYDDKAENKSSGNSALLKSLTEKLENNSYETVGHTSRMISMSRKMGQMLGFSERDIEKLVKLAKYHDIGKLAIRKEILNKERLLDEEEWEEFKKHPEHGYNIAKSFQDLRSIANDILYHHENWDGTGYPEGLEEEDIPLLSRVVHIVDAYDALLNRPYNSINNDEGYQGPMSKVEAIKEIKDKSKSLFDPELVDVFLKLIEDKEDNS</sequence>
<dbReference type="InterPro" id="IPR035965">
    <property type="entry name" value="PAS-like_dom_sf"/>
</dbReference>
<feature type="chain" id="PRO_5013352342" evidence="2">
    <location>
        <begin position="31"/>
        <end position="855"/>
    </location>
</feature>
<dbReference type="PROSITE" id="PS50887">
    <property type="entry name" value="GGDEF"/>
    <property type="match status" value="1"/>
</dbReference>
<reference evidence="7" key="1">
    <citation type="submission" date="2017-09" db="EMBL/GenBank/DDBJ databases">
        <authorList>
            <person name="Varghese N."/>
            <person name="Submissions S."/>
        </authorList>
    </citation>
    <scope>NUCLEOTIDE SEQUENCE [LARGE SCALE GENOMIC DNA]</scope>
    <source>
        <strain evidence="7">MSL47</strain>
    </source>
</reference>
<dbReference type="SUPFAM" id="SSF55785">
    <property type="entry name" value="PYP-like sensor domain (PAS domain)"/>
    <property type="match status" value="1"/>
</dbReference>
<dbReference type="NCBIfam" id="TIGR00229">
    <property type="entry name" value="sensory_box"/>
    <property type="match status" value="1"/>
</dbReference>
<feature type="domain" description="GGDEF" evidence="4">
    <location>
        <begin position="536"/>
        <end position="668"/>
    </location>
</feature>
<gene>
    <name evidence="6" type="ORF">SAMN06265827_11362</name>
</gene>
<dbReference type="Gene3D" id="3.40.50.2300">
    <property type="match status" value="1"/>
</dbReference>
<dbReference type="GO" id="GO:0006355">
    <property type="term" value="P:regulation of DNA-templated transcription"/>
    <property type="evidence" value="ECO:0007669"/>
    <property type="project" value="InterPro"/>
</dbReference>
<evidence type="ECO:0000256" key="2">
    <source>
        <dbReference type="SAM" id="SignalP"/>
    </source>
</evidence>
<dbReference type="CDD" id="cd00077">
    <property type="entry name" value="HDc"/>
    <property type="match status" value="1"/>
</dbReference>
<dbReference type="InterPro" id="IPR043128">
    <property type="entry name" value="Rev_trsase/Diguanyl_cyclase"/>
</dbReference>